<feature type="region of interest" description="Disordered" evidence="5">
    <location>
        <begin position="537"/>
        <end position="559"/>
    </location>
</feature>
<feature type="chain" id="PRO_5046767557" description="ABC transporter domain-containing protein" evidence="6">
    <location>
        <begin position="17"/>
        <end position="960"/>
    </location>
</feature>
<dbReference type="SMART" id="SM00382">
    <property type="entry name" value="AAA"/>
    <property type="match status" value="1"/>
</dbReference>
<evidence type="ECO:0000256" key="5">
    <source>
        <dbReference type="SAM" id="MobiDB-lite"/>
    </source>
</evidence>
<keyword evidence="4" id="KW-0175">Coiled coil</keyword>
<feature type="coiled-coil region" evidence="4">
    <location>
        <begin position="241"/>
        <end position="296"/>
    </location>
</feature>
<evidence type="ECO:0000313" key="8">
    <source>
        <dbReference type="EMBL" id="CAK9013569.1"/>
    </source>
</evidence>
<feature type="domain" description="ABC transporter" evidence="7">
    <location>
        <begin position="748"/>
        <end position="960"/>
    </location>
</feature>
<keyword evidence="2" id="KW-0067">ATP-binding</keyword>
<evidence type="ECO:0000256" key="1">
    <source>
        <dbReference type="ARBA" id="ARBA00022741"/>
    </source>
</evidence>
<dbReference type="PANTHER" id="PTHR24221:SF654">
    <property type="entry name" value="ATP-BINDING CASSETTE SUB-FAMILY B MEMBER 6"/>
    <property type="match status" value="1"/>
</dbReference>
<name>A0ABP0JHF8_9DINO</name>
<dbReference type="Gene3D" id="3.40.50.300">
    <property type="entry name" value="P-loop containing nucleotide triphosphate hydrolases"/>
    <property type="match status" value="1"/>
</dbReference>
<dbReference type="PROSITE" id="PS50893">
    <property type="entry name" value="ABC_TRANSPORTER_2"/>
    <property type="match status" value="1"/>
</dbReference>
<feature type="coiled-coil region" evidence="4">
    <location>
        <begin position="36"/>
        <end position="113"/>
    </location>
</feature>
<comment type="caution">
    <text evidence="8">The sequence shown here is derived from an EMBL/GenBank/DDBJ whole genome shotgun (WGS) entry which is preliminary data.</text>
</comment>
<protein>
    <recommendedName>
        <fullName evidence="7">ABC transporter domain-containing protein</fullName>
    </recommendedName>
</protein>
<reference evidence="8 9" key="1">
    <citation type="submission" date="2024-02" db="EMBL/GenBank/DDBJ databases">
        <authorList>
            <person name="Chen Y."/>
            <person name="Shah S."/>
            <person name="Dougan E. K."/>
            <person name="Thang M."/>
            <person name="Chan C."/>
        </authorList>
    </citation>
    <scope>NUCLEOTIDE SEQUENCE [LARGE SCALE GENOMIC DNA]</scope>
</reference>
<dbReference type="InterPro" id="IPR027417">
    <property type="entry name" value="P-loop_NTPase"/>
</dbReference>
<accession>A0ABP0JHF8</accession>
<proteinExistence type="inferred from homology"/>
<comment type="similarity">
    <text evidence="3">Belongs to the ABC transporter superfamily. ABCB family. Heavy Metal importer (TC 3.A.1.210) subfamily.</text>
</comment>
<evidence type="ECO:0000259" key="7">
    <source>
        <dbReference type="PROSITE" id="PS50893"/>
    </source>
</evidence>
<sequence length="960" mass="106412">MMFWMLGLLSFPLAGANFQEDFAQESKPIAKVVSLLESMSAKLEEDQKADEDMKEKLDCWCKKNSQEKLDAAEAAREKVEGLTTLVSELGPKIDELGTEIRSATQELNKNKATLETAATIRAEQVKNFKEDEASLTDSINGVEKAKIALNASSTAEMQSVYSASLVQQPEMRKVADNLQKVLQGRGAASYSKLSNGGKMILDDFIKRPVQFLKRTSFLQKSKDPSSSSIVGILQAMADDFSEDLQKEVDEEKANQKSYSELTEAKTKEVKLLEQQIMEQQQEKAESESTLEISKKDIKAITKSREADLKFQAAVEKHCTGSDAKFQERTQTRSSELQAVSKALEVFQGDESRDLLRKSVSFLQVASEDDLTNKAATFLMQQGRKLGAQSLVTLGLQGQLDPFTKVKEKIEEMSAVLTQQKKDEATHREMCVDDLNENALSTEDKGALKNRTEDKIQLMDAKISKCQKDVMSLRSEITEMKKQIQIAGQTRQKENIKFQTEATEQQQTQVILKKAVQFLKNFYTTGVSSKSSLVQIQSHNHAAQGQMSSRAEPDLGNPEGFQDYEKNTGGQGVISLIETIAGDAHKLEQEAIKDEQDSQSSYEDFVKQTGTNIKAKQSEVDGKMKEMADAKNDKAEAESNRESAVQELDQLAEAKEALHKECDFFMKNFEVRQKALTDEIEALGHAKAILSGDLAPGCKALQGLEGTFQIVAVNSLSTSAEQMARELCTPPAVIWVDFWNSDFKEGLSVEIEDLTAGYGTAKSVLHGVSLSIVPRTKCAFVGKTGCGKSTTLLCLLRFLEPRRGKLLIGGHDTSKLGLNAVRSMVGLVPQDPTVFEGTIRFNIDPFDEFPDARLWEAVQSVQLMPYIRTLPEGIDTHIERDGSNISFGQKQLLSLARMVVRQPPVLLLDECTSALDPLTQEAVQKTILKDFPRTTTIAVAHRLETIMSFDQIVVFDEGGFD</sequence>
<feature type="compositionally biased region" description="Polar residues" evidence="5">
    <location>
        <begin position="537"/>
        <end position="548"/>
    </location>
</feature>
<dbReference type="Proteomes" id="UP001642484">
    <property type="component" value="Unassembled WGS sequence"/>
</dbReference>
<dbReference type="PANTHER" id="PTHR24221">
    <property type="entry name" value="ATP-BINDING CASSETTE SUB-FAMILY B"/>
    <property type="match status" value="1"/>
</dbReference>
<organism evidence="8 9">
    <name type="scientific">Durusdinium trenchii</name>
    <dbReference type="NCBI Taxonomy" id="1381693"/>
    <lineage>
        <taxon>Eukaryota</taxon>
        <taxon>Sar</taxon>
        <taxon>Alveolata</taxon>
        <taxon>Dinophyceae</taxon>
        <taxon>Suessiales</taxon>
        <taxon>Symbiodiniaceae</taxon>
        <taxon>Durusdinium</taxon>
    </lineage>
</organism>
<dbReference type="Pfam" id="PF00005">
    <property type="entry name" value="ABC_tran"/>
    <property type="match status" value="1"/>
</dbReference>
<dbReference type="PROSITE" id="PS00211">
    <property type="entry name" value="ABC_TRANSPORTER_1"/>
    <property type="match status" value="1"/>
</dbReference>
<dbReference type="InterPro" id="IPR003439">
    <property type="entry name" value="ABC_transporter-like_ATP-bd"/>
</dbReference>
<dbReference type="SUPFAM" id="SSF52540">
    <property type="entry name" value="P-loop containing nucleoside triphosphate hydrolases"/>
    <property type="match status" value="1"/>
</dbReference>
<evidence type="ECO:0000256" key="6">
    <source>
        <dbReference type="SAM" id="SignalP"/>
    </source>
</evidence>
<feature type="coiled-coil region" evidence="4">
    <location>
        <begin position="612"/>
        <end position="660"/>
    </location>
</feature>
<evidence type="ECO:0000256" key="4">
    <source>
        <dbReference type="SAM" id="Coils"/>
    </source>
</evidence>
<keyword evidence="6" id="KW-0732">Signal</keyword>
<gene>
    <name evidence="8" type="ORF">CCMP2556_LOCUS11336</name>
</gene>
<evidence type="ECO:0000313" key="9">
    <source>
        <dbReference type="Proteomes" id="UP001642484"/>
    </source>
</evidence>
<dbReference type="InterPro" id="IPR039421">
    <property type="entry name" value="Type_1_exporter"/>
</dbReference>
<evidence type="ECO:0000256" key="2">
    <source>
        <dbReference type="ARBA" id="ARBA00022840"/>
    </source>
</evidence>
<dbReference type="CDD" id="cd03244">
    <property type="entry name" value="ABCC_MRP_domain2"/>
    <property type="match status" value="1"/>
</dbReference>
<keyword evidence="9" id="KW-1185">Reference proteome</keyword>
<dbReference type="EMBL" id="CAXAMN010005402">
    <property type="protein sequence ID" value="CAK9013569.1"/>
    <property type="molecule type" value="Genomic_DNA"/>
</dbReference>
<evidence type="ECO:0000256" key="3">
    <source>
        <dbReference type="ARBA" id="ARBA00024363"/>
    </source>
</evidence>
<dbReference type="InterPro" id="IPR003593">
    <property type="entry name" value="AAA+_ATPase"/>
</dbReference>
<dbReference type="InterPro" id="IPR017871">
    <property type="entry name" value="ABC_transporter-like_CS"/>
</dbReference>
<feature type="signal peptide" evidence="6">
    <location>
        <begin position="1"/>
        <end position="16"/>
    </location>
</feature>
<keyword evidence="1" id="KW-0547">Nucleotide-binding</keyword>